<keyword evidence="1" id="KW-0812">Transmembrane</keyword>
<evidence type="ECO:0000313" key="2">
    <source>
        <dbReference type="EMBL" id="PHJ17634.1"/>
    </source>
</evidence>
<keyword evidence="3" id="KW-1185">Reference proteome</keyword>
<dbReference type="EMBL" id="MIGC01004808">
    <property type="protein sequence ID" value="PHJ17634.1"/>
    <property type="molecule type" value="Genomic_DNA"/>
</dbReference>
<gene>
    <name evidence="2" type="ORF">CSUI_008542</name>
</gene>
<evidence type="ECO:0000313" key="3">
    <source>
        <dbReference type="Proteomes" id="UP000221165"/>
    </source>
</evidence>
<evidence type="ECO:0008006" key="4">
    <source>
        <dbReference type="Google" id="ProtNLM"/>
    </source>
</evidence>
<name>A0A2C6KME6_9APIC</name>
<reference evidence="2 3" key="1">
    <citation type="journal article" date="2017" name="Int. J. Parasitol.">
        <title>The genome of the protozoan parasite Cystoisospora suis and a reverse vaccinology approach to identify vaccine candidates.</title>
        <authorList>
            <person name="Palmieri N."/>
            <person name="Shrestha A."/>
            <person name="Ruttkowski B."/>
            <person name="Beck T."/>
            <person name="Vogl C."/>
            <person name="Tomley F."/>
            <person name="Blake D.P."/>
            <person name="Joachim A."/>
        </authorList>
    </citation>
    <scope>NUCLEOTIDE SEQUENCE [LARGE SCALE GENOMIC DNA]</scope>
    <source>
        <strain evidence="2 3">Wien I</strain>
    </source>
</reference>
<accession>A0A2C6KME6</accession>
<feature type="transmembrane region" description="Helical" evidence="1">
    <location>
        <begin position="69"/>
        <end position="87"/>
    </location>
</feature>
<keyword evidence="1" id="KW-0472">Membrane</keyword>
<dbReference type="AlphaFoldDB" id="A0A2C6KME6"/>
<feature type="non-terminal residue" evidence="2">
    <location>
        <position position="1"/>
    </location>
</feature>
<organism evidence="2 3">
    <name type="scientific">Cystoisospora suis</name>
    <dbReference type="NCBI Taxonomy" id="483139"/>
    <lineage>
        <taxon>Eukaryota</taxon>
        <taxon>Sar</taxon>
        <taxon>Alveolata</taxon>
        <taxon>Apicomplexa</taxon>
        <taxon>Conoidasida</taxon>
        <taxon>Coccidia</taxon>
        <taxon>Eucoccidiorida</taxon>
        <taxon>Eimeriorina</taxon>
        <taxon>Sarcocystidae</taxon>
        <taxon>Cystoisospora</taxon>
    </lineage>
</organism>
<protein>
    <recommendedName>
        <fullName evidence="4">Transmembrane protein</fullName>
    </recommendedName>
</protein>
<dbReference type="RefSeq" id="XP_067919352.1">
    <property type="nucleotide sequence ID" value="XM_068068671.1"/>
</dbReference>
<dbReference type="GeneID" id="94431882"/>
<dbReference type="Proteomes" id="UP000221165">
    <property type="component" value="Unassembled WGS sequence"/>
</dbReference>
<dbReference type="VEuPathDB" id="ToxoDB:CSUI_008542"/>
<keyword evidence="1" id="KW-1133">Transmembrane helix</keyword>
<sequence>PTLHISLFLFFFFLLRISSLSVYPCLPLLSVFLSSFLPFISSFLPFLFLSSRPPLIFPFVPPLFLLSRAERRLFIFSFFLSFFVFALD</sequence>
<evidence type="ECO:0000256" key="1">
    <source>
        <dbReference type="SAM" id="Phobius"/>
    </source>
</evidence>
<comment type="caution">
    <text evidence="2">The sequence shown here is derived from an EMBL/GenBank/DDBJ whole genome shotgun (WGS) entry which is preliminary data.</text>
</comment>
<proteinExistence type="predicted"/>